<keyword evidence="3" id="KW-1185">Reference proteome</keyword>
<dbReference type="AlphaFoldDB" id="A0A5N5DAW2"/>
<keyword evidence="1" id="KW-0472">Membrane</keyword>
<evidence type="ECO:0000256" key="1">
    <source>
        <dbReference type="SAM" id="Phobius"/>
    </source>
</evidence>
<organism evidence="2 3">
    <name type="scientific">Lasiodiplodia theobromae</name>
    <dbReference type="NCBI Taxonomy" id="45133"/>
    <lineage>
        <taxon>Eukaryota</taxon>
        <taxon>Fungi</taxon>
        <taxon>Dikarya</taxon>
        <taxon>Ascomycota</taxon>
        <taxon>Pezizomycotina</taxon>
        <taxon>Dothideomycetes</taxon>
        <taxon>Dothideomycetes incertae sedis</taxon>
        <taxon>Botryosphaeriales</taxon>
        <taxon>Botryosphaeriaceae</taxon>
        <taxon>Lasiodiplodia</taxon>
    </lineage>
</organism>
<sequence length="355" mass="39623">MHTNNSNWFTKDYYSKDIPGISRTEILSLTGKEDDNTFNTSWAQKFNIMAIECDLIPCVHTYKAEVNEGVALETLLETTEMTQSNESSYPMNTTDAFVAIPMPCLINGISYNAFAFPTHPNETHNHPVPNLLPSEEDDSNTATTGFFVPVECVFSFGAIANLVEYLPTFLEGHVDLYEAIPLVSEPSWMMQLYNDGNATLATIDETWAALADSITLQMRRDGVPTNSSAPAIGSVWKTETCVSVQWEFLAYPAALLGLSIVFLAVTIWKSAKLGKRRAEIEMGMMQTTTMMVEGQRGRRIDCWKGSSLAVLFHGVGEGLREECRRVEQVKEMERVARVVRVQVKDEGDGYELVQT</sequence>
<dbReference type="OrthoDB" id="5376804at2759"/>
<dbReference type="EMBL" id="VCHE01000045">
    <property type="protein sequence ID" value="KAB2574304.1"/>
    <property type="molecule type" value="Genomic_DNA"/>
</dbReference>
<dbReference type="PANTHER" id="PTHR35394:SF5">
    <property type="entry name" value="DUF3176 DOMAIN-CONTAINING PROTEIN"/>
    <property type="match status" value="1"/>
</dbReference>
<comment type="caution">
    <text evidence="2">The sequence shown here is derived from an EMBL/GenBank/DDBJ whole genome shotgun (WGS) entry which is preliminary data.</text>
</comment>
<dbReference type="Proteomes" id="UP000325902">
    <property type="component" value="Unassembled WGS sequence"/>
</dbReference>
<keyword evidence="1" id="KW-1133">Transmembrane helix</keyword>
<protein>
    <submittedName>
        <fullName evidence="2">Uncharacterized protein</fullName>
    </submittedName>
</protein>
<evidence type="ECO:0000313" key="3">
    <source>
        <dbReference type="Proteomes" id="UP000325902"/>
    </source>
</evidence>
<accession>A0A5N5DAW2</accession>
<feature type="transmembrane region" description="Helical" evidence="1">
    <location>
        <begin position="248"/>
        <end position="268"/>
    </location>
</feature>
<gene>
    <name evidence="2" type="ORF">DBV05_g7036</name>
</gene>
<dbReference type="PANTHER" id="PTHR35394">
    <property type="entry name" value="DUF3176 DOMAIN-CONTAINING PROTEIN"/>
    <property type="match status" value="1"/>
</dbReference>
<evidence type="ECO:0000313" key="2">
    <source>
        <dbReference type="EMBL" id="KAB2574304.1"/>
    </source>
</evidence>
<proteinExistence type="predicted"/>
<reference evidence="2 3" key="1">
    <citation type="journal article" date="2019" name="Sci. Rep.">
        <title>A multi-omics analysis of the grapevine pathogen Lasiodiplodia theobromae reveals that temperature affects the expression of virulence- and pathogenicity-related genes.</title>
        <authorList>
            <person name="Felix C."/>
            <person name="Meneses R."/>
            <person name="Goncalves M.F.M."/>
            <person name="Tilleman L."/>
            <person name="Duarte A.S."/>
            <person name="Jorrin-Novo J.V."/>
            <person name="Van de Peer Y."/>
            <person name="Deforce D."/>
            <person name="Van Nieuwerburgh F."/>
            <person name="Esteves A.C."/>
            <person name="Alves A."/>
        </authorList>
    </citation>
    <scope>NUCLEOTIDE SEQUENCE [LARGE SCALE GENOMIC DNA]</scope>
    <source>
        <strain evidence="2 3">LA-SOL3</strain>
    </source>
</reference>
<keyword evidence="1" id="KW-0812">Transmembrane</keyword>
<name>A0A5N5DAW2_9PEZI</name>